<feature type="chain" id="PRO_5046517478" evidence="4">
    <location>
        <begin position="27"/>
        <end position="332"/>
    </location>
</feature>
<dbReference type="Proteomes" id="UP001596087">
    <property type="component" value="Unassembled WGS sequence"/>
</dbReference>
<feature type="signal peptide" evidence="4">
    <location>
        <begin position="1"/>
        <end position="26"/>
    </location>
</feature>
<evidence type="ECO:0000256" key="4">
    <source>
        <dbReference type="SAM" id="SignalP"/>
    </source>
</evidence>
<feature type="coiled-coil region" evidence="1">
    <location>
        <begin position="193"/>
        <end position="236"/>
    </location>
</feature>
<feature type="compositionally biased region" description="Low complexity" evidence="2">
    <location>
        <begin position="69"/>
        <end position="83"/>
    </location>
</feature>
<dbReference type="EMBL" id="JBHSKD010000018">
    <property type="protein sequence ID" value="MFC5177939.1"/>
    <property type="molecule type" value="Genomic_DNA"/>
</dbReference>
<evidence type="ECO:0000313" key="6">
    <source>
        <dbReference type="EMBL" id="MFC5177939.1"/>
    </source>
</evidence>
<feature type="domain" description="DUF4349" evidence="5">
    <location>
        <begin position="99"/>
        <end position="311"/>
    </location>
</feature>
<evidence type="ECO:0000256" key="2">
    <source>
        <dbReference type="SAM" id="MobiDB-lite"/>
    </source>
</evidence>
<evidence type="ECO:0000256" key="1">
    <source>
        <dbReference type="SAM" id="Coils"/>
    </source>
</evidence>
<evidence type="ECO:0000259" key="5">
    <source>
        <dbReference type="Pfam" id="PF14257"/>
    </source>
</evidence>
<keyword evidence="3" id="KW-1133">Transmembrane helix</keyword>
<dbReference type="RefSeq" id="WP_378591399.1">
    <property type="nucleotide sequence ID" value="NZ_JBHSKD010000018.1"/>
</dbReference>
<sequence length="332" mass="34796">MTSSRTRRLSLSALVPLILGVLLMAAACSGSSDQASSSEDAGAADAPAASVEDNVAGGAPAPASGQREAAAAGSDDFSSDGDATLSGGGEAARPPVQTRAVISTGTVSYESDDVDETRFDVQQVVDGHRGEVTDEQSDTDDDGAMVRSRLVVRVPSAEFGAAMDELEKVAGLRTAKRSSEDVTTQVIDTDVRVRAQEESLQRVEALLARARSIRTIVAIESELTRRQAELDSLKSQQAYLADQTTLSTITIFLERTKQEPVAKKSDDDSGFVAGLSRGWNAFTTAASGAAEAVGTLLPFLVLLLLVGVPVWLVTRSVQRRHRAAAQTPAPAP</sequence>
<reference evidence="7" key="1">
    <citation type="journal article" date="2019" name="Int. J. Syst. Evol. Microbiol.">
        <title>The Global Catalogue of Microorganisms (GCM) 10K type strain sequencing project: providing services to taxonomists for standard genome sequencing and annotation.</title>
        <authorList>
            <consortium name="The Broad Institute Genomics Platform"/>
            <consortium name="The Broad Institute Genome Sequencing Center for Infectious Disease"/>
            <person name="Wu L."/>
            <person name="Ma J."/>
        </authorList>
    </citation>
    <scope>NUCLEOTIDE SEQUENCE [LARGE SCALE GENOMIC DNA]</scope>
    <source>
        <strain evidence="7">DFY41</strain>
    </source>
</reference>
<keyword evidence="1" id="KW-0175">Coiled coil</keyword>
<proteinExistence type="predicted"/>
<feature type="region of interest" description="Disordered" evidence="2">
    <location>
        <begin position="31"/>
        <end position="99"/>
    </location>
</feature>
<protein>
    <submittedName>
        <fullName evidence="6">DUF4349 domain-containing protein</fullName>
    </submittedName>
</protein>
<keyword evidence="7" id="KW-1185">Reference proteome</keyword>
<organism evidence="6 7">
    <name type="scientific">Nocardioides taihuensis</name>
    <dbReference type="NCBI Taxonomy" id="1835606"/>
    <lineage>
        <taxon>Bacteria</taxon>
        <taxon>Bacillati</taxon>
        <taxon>Actinomycetota</taxon>
        <taxon>Actinomycetes</taxon>
        <taxon>Propionibacteriales</taxon>
        <taxon>Nocardioidaceae</taxon>
        <taxon>Nocardioides</taxon>
    </lineage>
</organism>
<evidence type="ECO:0000256" key="3">
    <source>
        <dbReference type="SAM" id="Phobius"/>
    </source>
</evidence>
<feature type="transmembrane region" description="Helical" evidence="3">
    <location>
        <begin position="292"/>
        <end position="313"/>
    </location>
</feature>
<dbReference type="InterPro" id="IPR025645">
    <property type="entry name" value="DUF4349"/>
</dbReference>
<keyword evidence="3" id="KW-0472">Membrane</keyword>
<comment type="caution">
    <text evidence="6">The sequence shown here is derived from an EMBL/GenBank/DDBJ whole genome shotgun (WGS) entry which is preliminary data.</text>
</comment>
<gene>
    <name evidence="6" type="ORF">ACFPGP_14745</name>
</gene>
<name>A0ABW0BKP3_9ACTN</name>
<dbReference type="PROSITE" id="PS51257">
    <property type="entry name" value="PROKAR_LIPOPROTEIN"/>
    <property type="match status" value="1"/>
</dbReference>
<feature type="compositionally biased region" description="Low complexity" evidence="2">
    <location>
        <begin position="31"/>
        <end position="50"/>
    </location>
</feature>
<accession>A0ABW0BKP3</accession>
<keyword evidence="3" id="KW-0812">Transmembrane</keyword>
<dbReference type="Pfam" id="PF14257">
    <property type="entry name" value="DUF4349"/>
    <property type="match status" value="1"/>
</dbReference>
<evidence type="ECO:0000313" key="7">
    <source>
        <dbReference type="Proteomes" id="UP001596087"/>
    </source>
</evidence>
<keyword evidence="4" id="KW-0732">Signal</keyword>